<dbReference type="GO" id="GO:0000160">
    <property type="term" value="P:phosphorelay signal transduction system"/>
    <property type="evidence" value="ECO:0007669"/>
    <property type="project" value="InterPro"/>
</dbReference>
<dbReference type="SMART" id="SM01012">
    <property type="entry name" value="ANTAR"/>
    <property type="match status" value="1"/>
</dbReference>
<keyword evidence="6" id="KW-1185">Reference proteome</keyword>
<feature type="modified residue" description="4-aspartylphosphate" evidence="2">
    <location>
        <position position="53"/>
    </location>
</feature>
<evidence type="ECO:0000256" key="1">
    <source>
        <dbReference type="ARBA" id="ARBA00022553"/>
    </source>
</evidence>
<dbReference type="GO" id="GO:0003723">
    <property type="term" value="F:RNA binding"/>
    <property type="evidence" value="ECO:0007669"/>
    <property type="project" value="InterPro"/>
</dbReference>
<dbReference type="PIRSF" id="PIRSF036382">
    <property type="entry name" value="RR_antiterm"/>
    <property type="match status" value="1"/>
</dbReference>
<evidence type="ECO:0000259" key="4">
    <source>
        <dbReference type="PROSITE" id="PS50921"/>
    </source>
</evidence>
<dbReference type="InterPro" id="IPR005561">
    <property type="entry name" value="ANTAR"/>
</dbReference>
<dbReference type="PANTHER" id="PTHR44591:SF3">
    <property type="entry name" value="RESPONSE REGULATORY DOMAIN-CONTAINING PROTEIN"/>
    <property type="match status" value="1"/>
</dbReference>
<feature type="domain" description="Response regulatory" evidence="3">
    <location>
        <begin position="3"/>
        <end position="117"/>
    </location>
</feature>
<comment type="caution">
    <text evidence="5">The sequence shown here is derived from an EMBL/GenBank/DDBJ whole genome shotgun (WGS) entry which is preliminary data.</text>
</comment>
<dbReference type="PANTHER" id="PTHR44591">
    <property type="entry name" value="STRESS RESPONSE REGULATOR PROTEIN 1"/>
    <property type="match status" value="1"/>
</dbReference>
<dbReference type="InterPro" id="IPR036388">
    <property type="entry name" value="WH-like_DNA-bd_sf"/>
</dbReference>
<dbReference type="RefSeq" id="WP_199383333.1">
    <property type="nucleotide sequence ID" value="NZ_JAEMHM010000005.1"/>
</dbReference>
<dbReference type="Proteomes" id="UP000636888">
    <property type="component" value="Unassembled WGS sequence"/>
</dbReference>
<evidence type="ECO:0000256" key="2">
    <source>
        <dbReference type="PROSITE-ProRule" id="PRU00169"/>
    </source>
</evidence>
<keyword evidence="1 2" id="KW-0597">Phosphoprotein</keyword>
<name>A0A8J7JJ19_9BACT</name>
<dbReference type="InterPro" id="IPR011006">
    <property type="entry name" value="CheY-like_superfamily"/>
</dbReference>
<dbReference type="AlphaFoldDB" id="A0A8J7JJ19"/>
<dbReference type="EMBL" id="JAEMHM010000005">
    <property type="protein sequence ID" value="MBJ6724485.1"/>
    <property type="molecule type" value="Genomic_DNA"/>
</dbReference>
<dbReference type="SUPFAM" id="SSF52172">
    <property type="entry name" value="CheY-like"/>
    <property type="match status" value="1"/>
</dbReference>
<evidence type="ECO:0000313" key="5">
    <source>
        <dbReference type="EMBL" id="MBJ6724485.1"/>
    </source>
</evidence>
<dbReference type="SMART" id="SM00448">
    <property type="entry name" value="REC"/>
    <property type="match status" value="1"/>
</dbReference>
<dbReference type="InterPro" id="IPR001789">
    <property type="entry name" value="Sig_transdc_resp-reg_receiver"/>
</dbReference>
<dbReference type="PROSITE" id="PS50110">
    <property type="entry name" value="RESPONSE_REGULATORY"/>
    <property type="match status" value="1"/>
</dbReference>
<reference evidence="5" key="1">
    <citation type="submission" date="2020-12" db="EMBL/GenBank/DDBJ databases">
        <title>Geomonas sp. Red875, isolated from river sediment.</title>
        <authorList>
            <person name="Xu Z."/>
            <person name="Zhang Z."/>
            <person name="Masuda Y."/>
            <person name="Itoh H."/>
            <person name="Senoo K."/>
        </authorList>
    </citation>
    <scope>NUCLEOTIDE SEQUENCE</scope>
    <source>
        <strain evidence="5">Red875</strain>
    </source>
</reference>
<organism evidence="5 6">
    <name type="scientific">Geomesophilobacter sediminis</name>
    <dbReference type="NCBI Taxonomy" id="2798584"/>
    <lineage>
        <taxon>Bacteria</taxon>
        <taxon>Pseudomonadati</taxon>
        <taxon>Thermodesulfobacteriota</taxon>
        <taxon>Desulfuromonadia</taxon>
        <taxon>Geobacterales</taxon>
        <taxon>Geobacteraceae</taxon>
        <taxon>Geomesophilobacter</taxon>
    </lineage>
</organism>
<protein>
    <submittedName>
        <fullName evidence="5">Response regulator</fullName>
    </submittedName>
</protein>
<dbReference type="Gene3D" id="1.10.10.10">
    <property type="entry name" value="Winged helix-like DNA-binding domain superfamily/Winged helix DNA-binding domain"/>
    <property type="match status" value="1"/>
</dbReference>
<sequence>MKSVLIGDAHPAVRSGLAETLGSFGFDKVCECSDGRSAVTMAASTPPDIAILDAALPKLDGLSASREIRKKLGIPILLLTERCDYDTLRKAKAAGVTSILVKPLRHKDILPAIEMAFAHAEEVEILKESVRDLNETVVSRNLIEKAKAILYRAQGLYPYEAFRFIRKVARDKKTSMRRIAEAVLITEGL</sequence>
<dbReference type="Gene3D" id="3.40.50.2300">
    <property type="match status" value="1"/>
</dbReference>
<accession>A0A8J7JJ19</accession>
<proteinExistence type="predicted"/>
<evidence type="ECO:0000259" key="3">
    <source>
        <dbReference type="PROSITE" id="PS50110"/>
    </source>
</evidence>
<dbReference type="Pfam" id="PF03861">
    <property type="entry name" value="ANTAR"/>
    <property type="match status" value="1"/>
</dbReference>
<feature type="domain" description="ANTAR" evidence="4">
    <location>
        <begin position="123"/>
        <end position="184"/>
    </location>
</feature>
<dbReference type="PROSITE" id="PS50921">
    <property type="entry name" value="ANTAR"/>
    <property type="match status" value="1"/>
</dbReference>
<dbReference type="Pfam" id="PF00072">
    <property type="entry name" value="Response_reg"/>
    <property type="match status" value="1"/>
</dbReference>
<gene>
    <name evidence="5" type="ORF">JFN93_07185</name>
</gene>
<dbReference type="InterPro" id="IPR008327">
    <property type="entry name" value="Sig_transdc_resp-reg_antiterm"/>
</dbReference>
<evidence type="ECO:0000313" key="6">
    <source>
        <dbReference type="Proteomes" id="UP000636888"/>
    </source>
</evidence>
<dbReference type="InterPro" id="IPR050595">
    <property type="entry name" value="Bact_response_regulator"/>
</dbReference>